<evidence type="ECO:0000259" key="3">
    <source>
        <dbReference type="SMART" id="SM00717"/>
    </source>
</evidence>
<dbReference type="SMART" id="SM00717">
    <property type="entry name" value="SANT"/>
    <property type="match status" value="1"/>
</dbReference>
<dbReference type="KEGG" id="dord:105985333"/>
<dbReference type="Proteomes" id="UP000081671">
    <property type="component" value="Unplaced"/>
</dbReference>
<feature type="region of interest" description="Disordered" evidence="2">
    <location>
        <begin position="767"/>
        <end position="835"/>
    </location>
</feature>
<dbReference type="CTD" id="55814"/>
<feature type="compositionally biased region" description="Polar residues" evidence="2">
    <location>
        <begin position="1409"/>
        <end position="1420"/>
    </location>
</feature>
<organism evidence="4 5">
    <name type="scientific">Dipodomys ordii</name>
    <name type="common">Ord's kangaroo rat</name>
    <dbReference type="NCBI Taxonomy" id="10020"/>
    <lineage>
        <taxon>Eukaryota</taxon>
        <taxon>Metazoa</taxon>
        <taxon>Chordata</taxon>
        <taxon>Craniata</taxon>
        <taxon>Vertebrata</taxon>
        <taxon>Euteleostomi</taxon>
        <taxon>Mammalia</taxon>
        <taxon>Eutheria</taxon>
        <taxon>Euarchontoglires</taxon>
        <taxon>Glires</taxon>
        <taxon>Rodentia</taxon>
        <taxon>Castorimorpha</taxon>
        <taxon>Heteromyidae</taxon>
        <taxon>Dipodomyinae</taxon>
        <taxon>Dipodomys</taxon>
    </lineage>
</organism>
<feature type="region of interest" description="Disordered" evidence="2">
    <location>
        <begin position="1664"/>
        <end position="1688"/>
    </location>
</feature>
<feature type="region of interest" description="Disordered" evidence="2">
    <location>
        <begin position="338"/>
        <end position="433"/>
    </location>
</feature>
<dbReference type="InParanoid" id="A0A1S3F625"/>
<feature type="compositionally biased region" description="Polar residues" evidence="2">
    <location>
        <begin position="632"/>
        <end position="645"/>
    </location>
</feature>
<feature type="region of interest" description="Disordered" evidence="2">
    <location>
        <begin position="1399"/>
        <end position="1421"/>
    </location>
</feature>
<dbReference type="RefSeq" id="XP_012871282.1">
    <property type="nucleotide sequence ID" value="XM_013015828.1"/>
</dbReference>
<feature type="compositionally biased region" description="Polar residues" evidence="2">
    <location>
        <begin position="116"/>
        <end position="132"/>
    </location>
</feature>
<keyword evidence="4" id="KW-1185">Reference proteome</keyword>
<feature type="region of interest" description="Disordered" evidence="2">
    <location>
        <begin position="1"/>
        <end position="139"/>
    </location>
</feature>
<protein>
    <submittedName>
        <fullName evidence="5">Transcription factor TFIIIB component B'' homolog</fullName>
    </submittedName>
</protein>
<dbReference type="InterPro" id="IPR039467">
    <property type="entry name" value="TFIIIB_B''_Myb"/>
</dbReference>
<dbReference type="GeneID" id="105985333"/>
<evidence type="ECO:0000313" key="5">
    <source>
        <dbReference type="RefSeq" id="XP_012871282.1"/>
    </source>
</evidence>
<feature type="coiled-coil region" evidence="1">
    <location>
        <begin position="145"/>
        <end position="176"/>
    </location>
</feature>
<feature type="region of interest" description="Disordered" evidence="2">
    <location>
        <begin position="554"/>
        <end position="645"/>
    </location>
</feature>
<evidence type="ECO:0000256" key="1">
    <source>
        <dbReference type="SAM" id="Coils"/>
    </source>
</evidence>
<evidence type="ECO:0000256" key="2">
    <source>
        <dbReference type="SAM" id="MobiDB-lite"/>
    </source>
</evidence>
<proteinExistence type="predicted"/>
<feature type="compositionally biased region" description="Basic and acidic residues" evidence="2">
    <location>
        <begin position="822"/>
        <end position="832"/>
    </location>
</feature>
<dbReference type="InterPro" id="IPR009057">
    <property type="entry name" value="Homeodomain-like_sf"/>
</dbReference>
<dbReference type="Pfam" id="PF15963">
    <property type="entry name" value="Myb_DNA-bind_7"/>
    <property type="match status" value="1"/>
</dbReference>
<dbReference type="GO" id="GO:0070898">
    <property type="term" value="P:RNA polymerase III preinitiation complex assembly"/>
    <property type="evidence" value="ECO:0007669"/>
    <property type="project" value="TreeGrafter"/>
</dbReference>
<dbReference type="GO" id="GO:0000126">
    <property type="term" value="C:transcription factor TFIIIB complex"/>
    <property type="evidence" value="ECO:0007669"/>
    <property type="project" value="TreeGrafter"/>
</dbReference>
<gene>
    <name evidence="5" type="primary">Bdp1</name>
</gene>
<feature type="region of interest" description="Disordered" evidence="2">
    <location>
        <begin position="1953"/>
        <end position="1974"/>
    </location>
</feature>
<feature type="region of interest" description="Disordered" evidence="2">
    <location>
        <begin position="1071"/>
        <end position="1099"/>
    </location>
</feature>
<dbReference type="FunCoup" id="A0A1S3F625">
    <property type="interactions" value="2872"/>
</dbReference>
<feature type="compositionally biased region" description="Low complexity" evidence="2">
    <location>
        <begin position="99"/>
        <end position="115"/>
    </location>
</feature>
<evidence type="ECO:0000313" key="4">
    <source>
        <dbReference type="Proteomes" id="UP000081671"/>
    </source>
</evidence>
<feature type="compositionally biased region" description="Basic and acidic residues" evidence="2">
    <location>
        <begin position="1664"/>
        <end position="1675"/>
    </location>
</feature>
<dbReference type="InterPro" id="IPR001005">
    <property type="entry name" value="SANT/Myb"/>
</dbReference>
<dbReference type="OrthoDB" id="272624at2759"/>
<feature type="compositionally biased region" description="Basic and acidic residues" evidence="2">
    <location>
        <begin position="63"/>
        <end position="83"/>
    </location>
</feature>
<sequence length="2043" mass="228236">MFRRARLSVKPNVRPGVGARGSTAPQPQRGRESPRPPEPAAEFASKTAESAHVPAVASGGSEPQEKAPVSRDENTGGEHKVEESTNVSTTASQRRKRVSSTSSVGKPSVSVPSQSHPLSTVNQDTSQPNPITTREKQPCSDRYRIYKAQKLREMLKEELRKEKKQWKNKYGINESQKIADRSKMTMRDFIYYLPDKNPMASSLEQEKKNEKSVTPVQTREYLTVEVLRTKGPCVVEENDPIFERGSTTTYSSFRKNCYSKPWSNKETDMFFLAISMVGTDFSMIGQLFPHRARIEIKNKFKREEKTNGWRIDKAFQEKRPFDFDFFAHLLQKVLAEEEKRKQKSVKNQSLKEKSSKPRKNVKVKKVTNVGVNDEPDESVSTKISDTERSLKDAQTVEEESQISSGQDSEQVVLEQDQNQKKRKRKNQDETNEQQVETLLGNVTVHTNPSESEVNKSNSQVLCPETSEECSTQQLSCRENVDDIVGLVPKEKVEKRIDPILPPSNQPDTMRIASKSSESSTSDLPPSEVGDVAFYEVNNSDSSCTEGKHVDLEKKAVEIDQAENIKPLLRVRHQRPKPNLSRAIGKKLGKTDAENKSSQSDNSVEKDSMEKEKRNVIDSSELESTRREDSEADTVSTLSEKTCLQEDNQPKACKTVRPMRGRLQRPKPNVGKALERKMITPQEKIGDNIEKNGNESCVDRDITPQTTDQTFKNFQCEDTISESEKTNSPFQNVLPDESKDLNQYLSIPEDNETNVLKQVSIQRTLFQKPKPNIGRRNGKREISSKGEVPEEILVSQELTATSRETVRLDTSPGEKVPSTTASKELDSDLKATGRSDISPSEIITEMTDITGETETDLKGIERDISPKETVQGMIDITVETETALRSARKEVSSKETIPELIDTIEENDTNLEESGKEIVPQESGPDVDKPAIEMEMSLKETGKERTSEMIVTTNKRDLEETEGRERSALLKAQEEAKTIDEMKIYLKEIRGESSQGVKVLEEASVTGKREIDFNETGKEDISLMEVVSGRLTAIEETEADFKDTGREISEGINITKEVMADLEEDGNIDISPKENAAEESGTSKQNETNVLQSSSSDCIPVPSCDMENIRTEAASVMCTSTKEKESSEKEVSSHLKTFSQSSGLCEADQVVQPTDNADQVVQPTDNAEHLSASNLRTQKQDDFQQKTKENVNQTALPLRGRLHRPKPNIRKARQRQIMEKGEAEDKIKTEGTITQKDEMKKSLAVSNAEIDTEIEVVSSKVSECRMDENESHVVPAESLPVDKTILEEKNILEEKIRCEENKPCVPSPAQLIRRFFQKPKPNLSRANSKKGAGMKKSTTDENKVCKPEDNLLQQGDSDTQLLVKEKTEILTSLEVSARKDCVGSEDCSLAQKYAQLDVGPSRSVEEETGKNNSVSSIVQEQHLSKPTRDGAKWYMHILGNNSNIYLAAHYETSDYQDWYTKSKGLEITENVADVGCVTVVEHQLPHMDVTTQEVKQGKDLYTSSFEMTSGEQAPSVADPSDGSTEAAITLLTMGDIVLQSEISTDQGDVGVCIFHSEDGSHIPFSTENVNHKPVDEYQEFNSLITSASTASLEDRIVSEERTIGEKVDLMEEIKETTPTRNAVSQGTSNLRMRSRFVKPKSNFEKISDTSMFDAHKEVSNFCIAKGEEKQSQRETEQNVSKATELEDKTLGPVTTAENKEQNQLTSIHCVEGTSIPLEANLVKRNEEEEERAEVAQVLSVTSVSPETVPHTLGSSWGLCESSMEETLRKESTGESVLTFHAPECTSTSIPEVQQKNVINPEDLAVNLFANIHQDGDDEQAVILTLVEIPTSEAGEFTGDSMQLMPNPLLPAPILIKSGNTEERSDLRGYCSVDTRIVPEVCSKESNVSEATGLSYKRQGIFPASESLHTTPEHQNEQLDPTFQNTGSVPHDNIRDLCEERNMVQLPQDEMIVSDKEERSNTGSKSEQIDKGTLPSKAPLTRYHEKCFNKCSSESLIKYNLKVCSDQPSLKEECKSGQKRAPEDEPPTVSEYYFGDIFIEMDEIV</sequence>
<feature type="compositionally biased region" description="Polar residues" evidence="2">
    <location>
        <begin position="1079"/>
        <end position="1096"/>
    </location>
</feature>
<dbReference type="PANTHER" id="PTHR22929:SF0">
    <property type="entry name" value="TRANSCRIPTION FACTOR TFIIIB COMPONENT B'' HOMOLOG"/>
    <property type="match status" value="1"/>
</dbReference>
<feature type="region of interest" description="Disordered" evidence="2">
    <location>
        <begin position="1320"/>
        <end position="1341"/>
    </location>
</feature>
<feature type="compositionally biased region" description="Low complexity" evidence="2">
    <location>
        <begin position="513"/>
        <end position="527"/>
    </location>
</feature>
<feature type="compositionally biased region" description="Basic and acidic residues" evidence="2">
    <location>
        <begin position="778"/>
        <end position="787"/>
    </location>
</feature>
<dbReference type="PANTHER" id="PTHR22929">
    <property type="entry name" value="RNA POLYMERASE III TRANSCRIPTION INITIATION FACTOR B"/>
    <property type="match status" value="1"/>
</dbReference>
<keyword evidence="1" id="KW-0175">Coiled coil</keyword>
<dbReference type="SUPFAM" id="SSF46689">
    <property type="entry name" value="Homeodomain-like"/>
    <property type="match status" value="1"/>
</dbReference>
<feature type="compositionally biased region" description="Basic residues" evidence="2">
    <location>
        <begin position="356"/>
        <end position="365"/>
    </location>
</feature>
<feature type="domain" description="Myb-like" evidence="3">
    <location>
        <begin position="258"/>
        <end position="306"/>
    </location>
</feature>
<feature type="compositionally biased region" description="Basic and acidic residues" evidence="2">
    <location>
        <begin position="602"/>
        <end position="615"/>
    </location>
</feature>
<reference evidence="5" key="1">
    <citation type="submission" date="2025-08" db="UniProtKB">
        <authorList>
            <consortium name="RefSeq"/>
        </authorList>
    </citation>
    <scope>IDENTIFICATION</scope>
    <source>
        <tissue evidence="5">Kidney</tissue>
    </source>
</reference>
<name>A0A1S3F625_DIPOR</name>
<feature type="region of interest" description="Disordered" evidence="2">
    <location>
        <begin position="494"/>
        <end position="528"/>
    </location>
</feature>
<dbReference type="GO" id="GO:0001156">
    <property type="term" value="F:TFIIIC-class transcription factor complex binding"/>
    <property type="evidence" value="ECO:0007669"/>
    <property type="project" value="TreeGrafter"/>
</dbReference>
<accession>A0A1S3F625</accession>